<dbReference type="GO" id="GO:0009279">
    <property type="term" value="C:cell outer membrane"/>
    <property type="evidence" value="ECO:0007669"/>
    <property type="project" value="UniProtKB-SubCell"/>
</dbReference>
<dbReference type="InterPro" id="IPR039426">
    <property type="entry name" value="TonB-dep_rcpt-like"/>
</dbReference>
<dbReference type="Pfam" id="PF13715">
    <property type="entry name" value="CarbopepD_reg_2"/>
    <property type="match status" value="1"/>
</dbReference>
<comment type="subcellular location">
    <subcellularLocation>
        <location evidence="1">Cell outer membrane</location>
        <topology evidence="1">Multi-pass membrane protein</topology>
    </subcellularLocation>
</comment>
<dbReference type="PROSITE" id="PS52016">
    <property type="entry name" value="TONB_DEPENDENT_REC_3"/>
    <property type="match status" value="1"/>
</dbReference>
<keyword evidence="1" id="KW-0998">Cell outer membrane</keyword>
<dbReference type="InterPro" id="IPR012910">
    <property type="entry name" value="Plug_dom"/>
</dbReference>
<sequence length="563" mass="61451">MSAWAQFQVKGTIVSGIDSEPMIGVAILENGTNNGAITDLTGNYSIQVRNSNATITVSFVGFKSQTIQVNGRNVININMEEDTKLIDEVVVVGYGVQKKSDITGAIASVNGDDIKNLSTVDAGAALQGKAAGIQVLNSSGAPGQGASIRIRGYSSNSDKLGPLLIVDGLKVDNIQYLDPSMIASMEVLKDAASAAIYGAQAGNGVVLITTKTGNSANGRPKITYSFKAINQRLGKTPEIFGAKDWIKYKELSGYDMKTLCQSNGVDYDNPQETDWIKEVFGDSWATQHSVTFQDGNDKGHFFTSVNYLNNDGIVRGKKDTYTRLTGQLNADYQLYSWIKVGTNTSIEKWATRNVTHQSAYGSMLAPALLLDPLTPVYWDSVDDFTTDMKEQYATNPELIRKAANGKYYATSKFQMDDNGNPLLQRDRRNAKSSGFTVRGTAFADLNPIDGLVMTSRFSYIIAQTNNHDYAEPYYMNGQAKATDYSISASANNNHYYQWENFANFNKTLFEKHNIGAMIGMSYTEYRSDNVSASATGTGGNKILSGDANNFKYLDYVNSAETTT</sequence>
<reference evidence="3 4" key="1">
    <citation type="journal article" date="2018" name="Nat. Biotechnol.">
        <title>A standardized bacterial taxonomy based on genome phylogeny substantially revises the tree of life.</title>
        <authorList>
            <person name="Parks D.H."/>
            <person name="Chuvochina M."/>
            <person name="Waite D.W."/>
            <person name="Rinke C."/>
            <person name="Skarshewski A."/>
            <person name="Chaumeil P.A."/>
            <person name="Hugenholtz P."/>
        </authorList>
    </citation>
    <scope>NUCLEOTIDE SEQUENCE [LARGE SCALE GENOMIC DNA]</scope>
    <source>
        <strain evidence="3">UBA9667</strain>
    </source>
</reference>
<accession>A0A3D2SHX0</accession>
<dbReference type="SUPFAM" id="SSF49464">
    <property type="entry name" value="Carboxypeptidase regulatory domain-like"/>
    <property type="match status" value="1"/>
</dbReference>
<dbReference type="SUPFAM" id="SSF56935">
    <property type="entry name" value="Porins"/>
    <property type="match status" value="1"/>
</dbReference>
<feature type="domain" description="TonB-dependent receptor plug" evidence="2">
    <location>
        <begin position="99"/>
        <end position="205"/>
    </location>
</feature>
<dbReference type="NCBIfam" id="TIGR04056">
    <property type="entry name" value="OMP_RagA_SusC"/>
    <property type="match status" value="1"/>
</dbReference>
<protein>
    <submittedName>
        <fullName evidence="3">SusC/RagA family TonB-linked outer membrane protein</fullName>
    </submittedName>
</protein>
<dbReference type="Proteomes" id="UP000263098">
    <property type="component" value="Unassembled WGS sequence"/>
</dbReference>
<dbReference type="AlphaFoldDB" id="A0A3D2SHX0"/>
<dbReference type="NCBIfam" id="TIGR04057">
    <property type="entry name" value="SusC_RagA_signa"/>
    <property type="match status" value="1"/>
</dbReference>
<feature type="non-terminal residue" evidence="3">
    <location>
        <position position="563"/>
    </location>
</feature>
<keyword evidence="1" id="KW-1134">Transmembrane beta strand</keyword>
<proteinExistence type="inferred from homology"/>
<keyword evidence="1" id="KW-0472">Membrane</keyword>
<comment type="similarity">
    <text evidence="1">Belongs to the TonB-dependent receptor family.</text>
</comment>
<keyword evidence="1" id="KW-0813">Transport</keyword>
<dbReference type="InterPro" id="IPR008969">
    <property type="entry name" value="CarboxyPept-like_regulatory"/>
</dbReference>
<evidence type="ECO:0000313" key="3">
    <source>
        <dbReference type="EMBL" id="HCK25208.1"/>
    </source>
</evidence>
<evidence type="ECO:0000313" key="4">
    <source>
        <dbReference type="Proteomes" id="UP000263098"/>
    </source>
</evidence>
<dbReference type="Gene3D" id="2.60.40.1120">
    <property type="entry name" value="Carboxypeptidase-like, regulatory domain"/>
    <property type="match status" value="1"/>
</dbReference>
<keyword evidence="1" id="KW-0812">Transmembrane</keyword>
<dbReference type="Pfam" id="PF07715">
    <property type="entry name" value="Plug"/>
    <property type="match status" value="1"/>
</dbReference>
<evidence type="ECO:0000259" key="2">
    <source>
        <dbReference type="Pfam" id="PF07715"/>
    </source>
</evidence>
<name>A0A3D2SHX0_9BACE</name>
<comment type="caution">
    <text evidence="3">The sequence shown here is derived from an EMBL/GenBank/DDBJ whole genome shotgun (WGS) entry which is preliminary data.</text>
</comment>
<dbReference type="EMBL" id="DPVG01000396">
    <property type="protein sequence ID" value="HCK25208.1"/>
    <property type="molecule type" value="Genomic_DNA"/>
</dbReference>
<dbReference type="InterPro" id="IPR037066">
    <property type="entry name" value="Plug_dom_sf"/>
</dbReference>
<gene>
    <name evidence="3" type="ORF">DHW31_10640</name>
</gene>
<evidence type="ECO:0000256" key="1">
    <source>
        <dbReference type="PROSITE-ProRule" id="PRU01360"/>
    </source>
</evidence>
<dbReference type="Gene3D" id="2.170.130.10">
    <property type="entry name" value="TonB-dependent receptor, plug domain"/>
    <property type="match status" value="1"/>
</dbReference>
<dbReference type="InterPro" id="IPR023997">
    <property type="entry name" value="TonB-dep_OMP_SusC/RagA_CS"/>
</dbReference>
<dbReference type="InterPro" id="IPR023996">
    <property type="entry name" value="TonB-dep_OMP_SusC/RagA"/>
</dbReference>
<organism evidence="3 4">
    <name type="scientific">Bacteroides graminisolvens</name>
    <dbReference type="NCBI Taxonomy" id="477666"/>
    <lineage>
        <taxon>Bacteria</taxon>
        <taxon>Pseudomonadati</taxon>
        <taxon>Bacteroidota</taxon>
        <taxon>Bacteroidia</taxon>
        <taxon>Bacteroidales</taxon>
        <taxon>Bacteroidaceae</taxon>
        <taxon>Bacteroides</taxon>
    </lineage>
</organism>